<name>A0A0P1AVY1_PLAHL</name>
<evidence type="ECO:0000313" key="2">
    <source>
        <dbReference type="Proteomes" id="UP000054928"/>
    </source>
</evidence>
<dbReference type="AlphaFoldDB" id="A0A0P1AVY1"/>
<evidence type="ECO:0000313" key="1">
    <source>
        <dbReference type="EMBL" id="CEG45238.1"/>
    </source>
</evidence>
<dbReference type="RefSeq" id="XP_024581607.1">
    <property type="nucleotide sequence ID" value="XM_024715961.1"/>
</dbReference>
<keyword evidence="2" id="KW-1185">Reference proteome</keyword>
<proteinExistence type="predicted"/>
<dbReference type="Proteomes" id="UP000054928">
    <property type="component" value="Unassembled WGS sequence"/>
</dbReference>
<accession>A0A0P1AVY1</accession>
<protein>
    <submittedName>
        <fullName evidence="1">Uncharacterized protein</fullName>
    </submittedName>
</protein>
<dbReference type="GeneID" id="36396603"/>
<sequence length="64" mass="7615">MTFKCNFVNSDNNNDNLEYEMQNIWDRMEGDLNMIISDRVQDHKIRSITSMIVMDLCELSTMSY</sequence>
<dbReference type="EMBL" id="CCYD01001551">
    <property type="protein sequence ID" value="CEG45238.1"/>
    <property type="molecule type" value="Genomic_DNA"/>
</dbReference>
<organism evidence="1 2">
    <name type="scientific">Plasmopara halstedii</name>
    <name type="common">Downy mildew of sunflower</name>
    <dbReference type="NCBI Taxonomy" id="4781"/>
    <lineage>
        <taxon>Eukaryota</taxon>
        <taxon>Sar</taxon>
        <taxon>Stramenopiles</taxon>
        <taxon>Oomycota</taxon>
        <taxon>Peronosporomycetes</taxon>
        <taxon>Peronosporales</taxon>
        <taxon>Peronosporaceae</taxon>
        <taxon>Plasmopara</taxon>
    </lineage>
</organism>
<reference evidence="2" key="1">
    <citation type="submission" date="2014-09" db="EMBL/GenBank/DDBJ databases">
        <authorList>
            <person name="Sharma Rahul"/>
            <person name="Thines Marco"/>
        </authorList>
    </citation>
    <scope>NUCLEOTIDE SEQUENCE [LARGE SCALE GENOMIC DNA]</scope>
</reference>